<accession>A0A0L0FC66</accession>
<dbReference type="GeneID" id="25913598"/>
<reference evidence="1 2" key="1">
    <citation type="submission" date="2011-02" db="EMBL/GenBank/DDBJ databases">
        <title>The Genome Sequence of Sphaeroforma arctica JP610.</title>
        <authorList>
            <consortium name="The Broad Institute Genome Sequencing Platform"/>
            <person name="Russ C."/>
            <person name="Cuomo C."/>
            <person name="Young S.K."/>
            <person name="Zeng Q."/>
            <person name="Gargeya S."/>
            <person name="Alvarado L."/>
            <person name="Berlin A."/>
            <person name="Chapman S.B."/>
            <person name="Chen Z."/>
            <person name="Freedman E."/>
            <person name="Gellesch M."/>
            <person name="Goldberg J."/>
            <person name="Griggs A."/>
            <person name="Gujja S."/>
            <person name="Heilman E."/>
            <person name="Heiman D."/>
            <person name="Howarth C."/>
            <person name="Mehta T."/>
            <person name="Neiman D."/>
            <person name="Pearson M."/>
            <person name="Roberts A."/>
            <person name="Saif S."/>
            <person name="Shea T."/>
            <person name="Shenoy N."/>
            <person name="Sisk P."/>
            <person name="Stolte C."/>
            <person name="Sykes S."/>
            <person name="White J."/>
            <person name="Yandava C."/>
            <person name="Burger G."/>
            <person name="Gray M.W."/>
            <person name="Holland P.W.H."/>
            <person name="King N."/>
            <person name="Lang F.B.F."/>
            <person name="Roger A.J."/>
            <person name="Ruiz-Trillo I."/>
            <person name="Haas B."/>
            <person name="Nusbaum C."/>
            <person name="Birren B."/>
        </authorList>
    </citation>
    <scope>NUCLEOTIDE SEQUENCE [LARGE SCALE GENOMIC DNA]</scope>
    <source>
        <strain evidence="1 2">JP610</strain>
    </source>
</reference>
<protein>
    <submittedName>
        <fullName evidence="1">Uncharacterized protein</fullName>
    </submittedName>
</protein>
<keyword evidence="2" id="KW-1185">Reference proteome</keyword>
<dbReference type="RefSeq" id="XP_014148257.1">
    <property type="nucleotide sequence ID" value="XM_014292782.1"/>
</dbReference>
<organism evidence="1 2">
    <name type="scientific">Sphaeroforma arctica JP610</name>
    <dbReference type="NCBI Taxonomy" id="667725"/>
    <lineage>
        <taxon>Eukaryota</taxon>
        <taxon>Ichthyosporea</taxon>
        <taxon>Ichthyophonida</taxon>
        <taxon>Sphaeroforma</taxon>
    </lineage>
</organism>
<feature type="non-terminal residue" evidence="1">
    <location>
        <position position="1"/>
    </location>
</feature>
<evidence type="ECO:0000313" key="2">
    <source>
        <dbReference type="Proteomes" id="UP000054560"/>
    </source>
</evidence>
<dbReference type="EMBL" id="KQ244489">
    <property type="protein sequence ID" value="KNC74355.1"/>
    <property type="molecule type" value="Genomic_DNA"/>
</dbReference>
<name>A0A0L0FC66_9EUKA</name>
<evidence type="ECO:0000313" key="1">
    <source>
        <dbReference type="EMBL" id="KNC74355.1"/>
    </source>
</evidence>
<dbReference type="AlphaFoldDB" id="A0A0L0FC66"/>
<gene>
    <name evidence="1" type="ORF">SARC_13094</name>
</gene>
<sequence>KMQVLGGRFQNTDKERVHVQLLKVARYKARMYYGQQDKVDTTIKADKLPDGVRLGLSRRY</sequence>
<dbReference type="Proteomes" id="UP000054560">
    <property type="component" value="Unassembled WGS sequence"/>
</dbReference>
<proteinExistence type="predicted"/>